<sequence length="341" mass="37867">MRASPTPSHDRGSEMRPNDSEDEFYDTASDVTVSIKSKPIQKVTAETGKPPPAEEANLEELTDLQLKFEIKEVTLELTKQQEKEENTILLFSIQQLGTVACVKTFDLSAVSYLKKIALDYYDVSGYFHIIVGTGPSRCVGPTYRRILCKRRTTGATDAFFQRIRCPIVSCGEVGAEFRLRMRGLIKQPLHLISSSDKPGLDLLKVEYIKADRNGPNFHTVFEKTEQTLKLLSVPSRRLSALTDQAEGGAHTICVIAPSDLHSQCKRTRRLSGAQRVERGQVAFSSMDLLLHSQALLSAISFITAAIPSIADKAEVSSVQKQQDKGTFVQKGKTQDKYWLSA</sequence>
<dbReference type="Proteomes" id="UP001176940">
    <property type="component" value="Unassembled WGS sequence"/>
</dbReference>
<dbReference type="EMBL" id="CAUEEQ010024077">
    <property type="protein sequence ID" value="CAJ0945452.1"/>
    <property type="molecule type" value="Genomic_DNA"/>
</dbReference>
<accession>A0ABN9LNM7</accession>
<organism evidence="2 3">
    <name type="scientific">Ranitomeya imitator</name>
    <name type="common">mimic poison frog</name>
    <dbReference type="NCBI Taxonomy" id="111125"/>
    <lineage>
        <taxon>Eukaryota</taxon>
        <taxon>Metazoa</taxon>
        <taxon>Chordata</taxon>
        <taxon>Craniata</taxon>
        <taxon>Vertebrata</taxon>
        <taxon>Euteleostomi</taxon>
        <taxon>Amphibia</taxon>
        <taxon>Batrachia</taxon>
        <taxon>Anura</taxon>
        <taxon>Neobatrachia</taxon>
        <taxon>Hyloidea</taxon>
        <taxon>Dendrobatidae</taxon>
        <taxon>Dendrobatinae</taxon>
        <taxon>Ranitomeya</taxon>
    </lineage>
</organism>
<evidence type="ECO:0000256" key="1">
    <source>
        <dbReference type="SAM" id="MobiDB-lite"/>
    </source>
</evidence>
<protein>
    <submittedName>
        <fullName evidence="2">Uncharacterized protein</fullName>
    </submittedName>
</protein>
<comment type="caution">
    <text evidence="2">The sequence shown here is derived from an EMBL/GenBank/DDBJ whole genome shotgun (WGS) entry which is preliminary data.</text>
</comment>
<gene>
    <name evidence="2" type="ORF">RIMI_LOCUS10905934</name>
</gene>
<evidence type="ECO:0000313" key="3">
    <source>
        <dbReference type="Proteomes" id="UP001176940"/>
    </source>
</evidence>
<keyword evidence="3" id="KW-1185">Reference proteome</keyword>
<feature type="region of interest" description="Disordered" evidence="1">
    <location>
        <begin position="1"/>
        <end position="25"/>
    </location>
</feature>
<name>A0ABN9LNM7_9NEOB</name>
<reference evidence="2" key="1">
    <citation type="submission" date="2023-07" db="EMBL/GenBank/DDBJ databases">
        <authorList>
            <person name="Stuckert A."/>
        </authorList>
    </citation>
    <scope>NUCLEOTIDE SEQUENCE</scope>
</reference>
<feature type="compositionally biased region" description="Basic and acidic residues" evidence="1">
    <location>
        <begin position="8"/>
        <end position="19"/>
    </location>
</feature>
<evidence type="ECO:0000313" key="2">
    <source>
        <dbReference type="EMBL" id="CAJ0945452.1"/>
    </source>
</evidence>
<proteinExistence type="predicted"/>